<organism evidence="1 2">
    <name type="scientific">Sphingomonas aliaeris</name>
    <dbReference type="NCBI Taxonomy" id="2759526"/>
    <lineage>
        <taxon>Bacteria</taxon>
        <taxon>Pseudomonadati</taxon>
        <taxon>Pseudomonadota</taxon>
        <taxon>Alphaproteobacteria</taxon>
        <taxon>Sphingomonadales</taxon>
        <taxon>Sphingomonadaceae</taxon>
        <taxon>Sphingomonas</taxon>
    </lineage>
</organism>
<protein>
    <submittedName>
        <fullName evidence="1">Uncharacterized protein</fullName>
    </submittedName>
</protein>
<gene>
    <name evidence="1" type="ORF">H5J25_05035</name>
</gene>
<dbReference type="Proteomes" id="UP000595894">
    <property type="component" value="Chromosome"/>
</dbReference>
<dbReference type="AlphaFoldDB" id="A0A974S5W1"/>
<proteinExistence type="predicted"/>
<keyword evidence="2" id="KW-1185">Reference proteome</keyword>
<evidence type="ECO:0000313" key="1">
    <source>
        <dbReference type="EMBL" id="QQV79183.1"/>
    </source>
</evidence>
<evidence type="ECO:0000313" key="2">
    <source>
        <dbReference type="Proteomes" id="UP000595894"/>
    </source>
</evidence>
<dbReference type="EMBL" id="CP061035">
    <property type="protein sequence ID" value="QQV79183.1"/>
    <property type="molecule type" value="Genomic_DNA"/>
</dbReference>
<accession>A0A974S5W1</accession>
<sequence>MKAPSYGAPGARNALGLVERVAPFRWRLTLAPADATALLTVYELTPVPLEQQAK</sequence>
<dbReference type="KEGG" id="sari:H5J25_05035"/>
<name>A0A974S5W1_9SPHN</name>
<reference evidence="2" key="1">
    <citation type="submission" date="2020-09" db="EMBL/GenBank/DDBJ databases">
        <title>Sphingomonas sp., a new species isolated from pork steak.</title>
        <authorList>
            <person name="Heidler von Heilborn D."/>
        </authorList>
    </citation>
    <scope>NUCLEOTIDE SEQUENCE [LARGE SCALE GENOMIC DNA]</scope>
</reference>